<dbReference type="PANTHER" id="PTHR30572">
    <property type="entry name" value="MEMBRANE COMPONENT OF TRANSPORTER-RELATED"/>
    <property type="match status" value="1"/>
</dbReference>
<evidence type="ECO:0000313" key="9">
    <source>
        <dbReference type="EMBL" id="MBC6489887.1"/>
    </source>
</evidence>
<feature type="transmembrane region" description="Helical" evidence="6">
    <location>
        <begin position="419"/>
        <end position="438"/>
    </location>
</feature>
<feature type="transmembrane region" description="Helical" evidence="6">
    <location>
        <begin position="371"/>
        <end position="394"/>
    </location>
</feature>
<feature type="transmembrane region" description="Helical" evidence="6">
    <location>
        <begin position="324"/>
        <end position="351"/>
    </location>
</feature>
<keyword evidence="4 6" id="KW-1133">Transmembrane helix</keyword>
<evidence type="ECO:0000256" key="1">
    <source>
        <dbReference type="ARBA" id="ARBA00004651"/>
    </source>
</evidence>
<accession>A0ABR7M4I3</accession>
<evidence type="ECO:0000256" key="3">
    <source>
        <dbReference type="ARBA" id="ARBA00022692"/>
    </source>
</evidence>
<evidence type="ECO:0000256" key="2">
    <source>
        <dbReference type="ARBA" id="ARBA00022475"/>
    </source>
</evidence>
<gene>
    <name evidence="9" type="ORF">BC349_02835</name>
</gene>
<keyword evidence="5 6" id="KW-0472">Membrane</keyword>
<comment type="caution">
    <text evidence="9">The sequence shown here is derived from an EMBL/GenBank/DDBJ whole genome shotgun (WGS) entry which is preliminary data.</text>
</comment>
<dbReference type="PANTHER" id="PTHR30572:SF18">
    <property type="entry name" value="ABC-TYPE MACROLIDE FAMILY EXPORT SYSTEM PERMEASE COMPONENT 2"/>
    <property type="match status" value="1"/>
</dbReference>
<proteinExistence type="predicted"/>
<keyword evidence="2" id="KW-1003">Cell membrane</keyword>
<feature type="domain" description="ABC3 transporter permease C-terminal" evidence="7">
    <location>
        <begin position="667"/>
        <end position="777"/>
    </location>
</feature>
<dbReference type="Pfam" id="PF02687">
    <property type="entry name" value="FtsX"/>
    <property type="match status" value="2"/>
</dbReference>
<evidence type="ECO:0000256" key="5">
    <source>
        <dbReference type="ARBA" id="ARBA00023136"/>
    </source>
</evidence>
<evidence type="ECO:0000313" key="10">
    <source>
        <dbReference type="Proteomes" id="UP000765802"/>
    </source>
</evidence>
<dbReference type="EMBL" id="MBUA01000001">
    <property type="protein sequence ID" value="MBC6489887.1"/>
    <property type="molecule type" value="Genomic_DNA"/>
</dbReference>
<name>A0ABR7M4I3_9BACT</name>
<comment type="subcellular location">
    <subcellularLocation>
        <location evidence="1">Cell membrane</location>
        <topology evidence="1">Multi-pass membrane protein</topology>
    </subcellularLocation>
</comment>
<dbReference type="InterPro" id="IPR050250">
    <property type="entry name" value="Macrolide_Exporter_MacB"/>
</dbReference>
<evidence type="ECO:0000256" key="4">
    <source>
        <dbReference type="ARBA" id="ARBA00022989"/>
    </source>
</evidence>
<dbReference type="Proteomes" id="UP000765802">
    <property type="component" value="Unassembled WGS sequence"/>
</dbReference>
<evidence type="ECO:0000259" key="7">
    <source>
        <dbReference type="Pfam" id="PF02687"/>
    </source>
</evidence>
<dbReference type="InterPro" id="IPR003838">
    <property type="entry name" value="ABC3_permease_C"/>
</dbReference>
<keyword evidence="10" id="KW-1185">Reference proteome</keyword>
<feature type="transmembrane region" description="Helical" evidence="6">
    <location>
        <begin position="716"/>
        <end position="735"/>
    </location>
</feature>
<feature type="domain" description="ABC3 transporter permease C-terminal" evidence="7">
    <location>
        <begin position="284"/>
        <end position="385"/>
    </location>
</feature>
<protein>
    <submittedName>
        <fullName evidence="9">ABC transporter permease</fullName>
    </submittedName>
</protein>
<evidence type="ECO:0000259" key="8">
    <source>
        <dbReference type="Pfam" id="PF12704"/>
    </source>
</evidence>
<dbReference type="InterPro" id="IPR025857">
    <property type="entry name" value="MacB_PCD"/>
</dbReference>
<feature type="transmembrane region" description="Helical" evidence="6">
    <location>
        <begin position="276"/>
        <end position="299"/>
    </location>
</feature>
<feature type="transmembrane region" description="Helical" evidence="6">
    <location>
        <begin position="666"/>
        <end position="689"/>
    </location>
</feature>
<organism evidence="9 10">
    <name type="scientific">Flavihumibacter stibioxidans</name>
    <dbReference type="NCBI Taxonomy" id="1834163"/>
    <lineage>
        <taxon>Bacteria</taxon>
        <taxon>Pseudomonadati</taxon>
        <taxon>Bacteroidota</taxon>
        <taxon>Chitinophagia</taxon>
        <taxon>Chitinophagales</taxon>
        <taxon>Chitinophagaceae</taxon>
        <taxon>Flavihumibacter</taxon>
    </lineage>
</organism>
<evidence type="ECO:0000256" key="6">
    <source>
        <dbReference type="SAM" id="Phobius"/>
    </source>
</evidence>
<dbReference type="Pfam" id="PF12704">
    <property type="entry name" value="MacB_PCD"/>
    <property type="match status" value="1"/>
</dbReference>
<feature type="domain" description="MacB-like periplasmic core" evidence="8">
    <location>
        <begin position="20"/>
        <end position="237"/>
    </location>
</feature>
<feature type="transmembrane region" description="Helical" evidence="6">
    <location>
        <begin position="21"/>
        <end position="41"/>
    </location>
</feature>
<feature type="transmembrane region" description="Helical" evidence="6">
    <location>
        <begin position="750"/>
        <end position="773"/>
    </location>
</feature>
<sequence length="787" mass="88680">MFINYIKIAFRNLLKNKGFSVINITGLAIGMASAILILLWINHETSYDQFHEKKDRIYEAWHRAEFSGELQCWNTTPKVLAGAMQKDLPEVETTARVNWRNMKLFTVGDKSLMSGGNIVDSTFFRVFSFQPLKGNLETALMNNDGIVLTRSLALSLFGTEDVLGKIVKIDQEENAIVTAVVEDPPKNTRFNFEYLLPWSNMRKMQGDESNWQNNSIRTYVLLRPNTNLAGVQEKMKTFRVKYVPDEPKWQMFIYPISKWRLYSNFENGKESGGNILYVRIFAVTAAFILLIACINFMNLSTARSEKRAREVGIRKVVGAMKSSLVAQFIGESILVAGIAGLLALLIVILSLPAFNQLTSKELMIDFADPTFWGLFIAFILITGILAGSYPAFFLSSFKPTRVLKGAFNKSNATVSPRKVLVVTQFSFAIILIMCTIVVRKQLLHAQNRNAGYDKDKLVYHMMNGDLYKNYTLVKNELLESGIASSVTKTSAPLTQAWRDTWGIQWAGKDPNDKTDFDIFSSDENLAKTAGLQLVHGRDFDLAKYPTDSMGMLINESAMKAMNLKDPIGKEIFDGDEKFHVVGVFRDFIIQSPFYPTKPMLIEGAGPNWFNTIHFKLSNSGTVADNVRKAESIFKKYNPSYPFEFKFIDAEYDAKFAGEKRVATLSWLFSFLTIFISCLGLFGLATYMTATRTKEIGVRKVLGASVTSISGMLSKDFLKLVLISVFIGCPIAWWAMNNWLDNYPYRTGIEWWLFLLTAGIAMLIALATVSYQAIRAALSNPVKSLRSE</sequence>
<reference evidence="9 10" key="1">
    <citation type="submission" date="2016-07" db="EMBL/GenBank/DDBJ databases">
        <title>Genome analysis of Flavihumibacter stibioxidans YS-17.</title>
        <authorList>
            <person name="Shi K."/>
            <person name="Han Y."/>
            <person name="Wang G."/>
        </authorList>
    </citation>
    <scope>NUCLEOTIDE SEQUENCE [LARGE SCALE GENOMIC DNA]</scope>
    <source>
        <strain evidence="9 10">YS-17</strain>
    </source>
</reference>
<keyword evidence="3 6" id="KW-0812">Transmembrane</keyword>
<dbReference type="RefSeq" id="WP_187255223.1">
    <property type="nucleotide sequence ID" value="NZ_JBHULF010000006.1"/>
</dbReference>